<organism evidence="3 4">
    <name type="scientific">Taurinivorans muris</name>
    <dbReference type="NCBI Taxonomy" id="2787751"/>
    <lineage>
        <taxon>Bacteria</taxon>
        <taxon>Pseudomonadati</taxon>
        <taxon>Thermodesulfobacteriota</taxon>
        <taxon>Desulfovibrionia</taxon>
        <taxon>Desulfovibrionales</taxon>
        <taxon>Desulfovibrionaceae</taxon>
        <taxon>Taurinivorans</taxon>
    </lineage>
</organism>
<dbReference type="Pfam" id="PF05618">
    <property type="entry name" value="Zn_protease"/>
    <property type="match status" value="1"/>
</dbReference>
<proteinExistence type="predicted"/>
<feature type="domain" description="Retropepsin-like aspartic endopeptidase" evidence="2">
    <location>
        <begin position="28"/>
        <end position="155"/>
    </location>
</feature>
<evidence type="ECO:0000259" key="2">
    <source>
        <dbReference type="Pfam" id="PF05618"/>
    </source>
</evidence>
<gene>
    <name evidence="3" type="ORF">JBF11_04840</name>
</gene>
<dbReference type="PROSITE" id="PS51257">
    <property type="entry name" value="PROKAR_LIPOPROTEIN"/>
    <property type="match status" value="1"/>
</dbReference>
<dbReference type="SUPFAM" id="SSF50630">
    <property type="entry name" value="Acid proteases"/>
    <property type="match status" value="1"/>
</dbReference>
<evidence type="ECO:0000313" key="4">
    <source>
        <dbReference type="Proteomes" id="UP001058120"/>
    </source>
</evidence>
<keyword evidence="3" id="KW-0645">Protease</keyword>
<keyword evidence="4" id="KW-1185">Reference proteome</keyword>
<evidence type="ECO:0000313" key="3">
    <source>
        <dbReference type="EMBL" id="UWX06635.1"/>
    </source>
</evidence>
<dbReference type="GO" id="GO:0006508">
    <property type="term" value="P:proteolysis"/>
    <property type="evidence" value="ECO:0007669"/>
    <property type="project" value="UniProtKB-KW"/>
</dbReference>
<sequence length="157" mass="17462">MKKFIQLLAGVLIMTVITACSGEETEVAGYIEHVKINGVLLPAKLDTGADVCSVDAEIVRTYKDGKKTYVEFNLVTDDGDKVNFTVPRVRVARIRLRTGGIQERPVVMLNISVGNISHDVEVNLADRERFDYRVLLGRNFLKHGIVVDSSKQFIIAD</sequence>
<dbReference type="EMBL" id="CP065938">
    <property type="protein sequence ID" value="UWX06635.1"/>
    <property type="molecule type" value="Genomic_DNA"/>
</dbReference>
<protein>
    <submittedName>
        <fullName evidence="3">ATP-dependent zinc protease</fullName>
    </submittedName>
</protein>
<dbReference type="PANTHER" id="PTHR38037:SF2">
    <property type="entry name" value="ATP-DEPENDENT ZINC PROTEASE DOMAIN-CONTAINING PROTEIN-RELATED"/>
    <property type="match status" value="1"/>
</dbReference>
<dbReference type="InterPro" id="IPR021109">
    <property type="entry name" value="Peptidase_aspartic_dom_sf"/>
</dbReference>
<name>A0ABY5Y354_9BACT</name>
<dbReference type="InterPro" id="IPR008503">
    <property type="entry name" value="Asp_endopeptidase"/>
</dbReference>
<dbReference type="PANTHER" id="PTHR38037">
    <property type="entry name" value="ZN_PROTEASE DOMAIN-CONTAINING PROTEIN"/>
    <property type="match status" value="1"/>
</dbReference>
<keyword evidence="1" id="KW-0732">Signal</keyword>
<reference evidence="3" key="1">
    <citation type="submission" date="2020-12" db="EMBL/GenBank/DDBJ databases">
        <title>Taurinivorans muris gen. nov., sp. nov., fundamental and realized metabolic niche of a ubiquitous sulfidogenic bacterium in the murine intestine.</title>
        <authorList>
            <person name="Ye H."/>
            <person name="Hanson B.T."/>
            <person name="Loy A."/>
        </authorList>
    </citation>
    <scope>NUCLEOTIDE SEQUENCE</scope>
    <source>
        <strain evidence="3">LT0009</strain>
    </source>
</reference>
<feature type="signal peptide" evidence="1">
    <location>
        <begin position="1"/>
        <end position="21"/>
    </location>
</feature>
<dbReference type="Proteomes" id="UP001058120">
    <property type="component" value="Chromosome"/>
</dbReference>
<dbReference type="RefSeq" id="WP_334316246.1">
    <property type="nucleotide sequence ID" value="NZ_CP065938.1"/>
</dbReference>
<accession>A0ABY5Y354</accession>
<feature type="chain" id="PRO_5047312365" evidence="1">
    <location>
        <begin position="22"/>
        <end position="157"/>
    </location>
</feature>
<evidence type="ECO:0000256" key="1">
    <source>
        <dbReference type="SAM" id="SignalP"/>
    </source>
</evidence>
<dbReference type="GO" id="GO:0008233">
    <property type="term" value="F:peptidase activity"/>
    <property type="evidence" value="ECO:0007669"/>
    <property type="project" value="UniProtKB-KW"/>
</dbReference>
<keyword evidence="3" id="KW-0378">Hydrolase</keyword>
<dbReference type="Gene3D" id="2.40.70.10">
    <property type="entry name" value="Acid Proteases"/>
    <property type="match status" value="1"/>
</dbReference>